<comment type="caution">
    <text evidence="1">The sequence shown here is derived from an EMBL/GenBank/DDBJ whole genome shotgun (WGS) entry which is preliminary data.</text>
</comment>
<organism evidence="1 2">
    <name type="scientific">Mycolicibacterium murale</name>
    <dbReference type="NCBI Taxonomy" id="182220"/>
    <lineage>
        <taxon>Bacteria</taxon>
        <taxon>Bacillati</taxon>
        <taxon>Actinomycetota</taxon>
        <taxon>Actinomycetes</taxon>
        <taxon>Mycobacteriales</taxon>
        <taxon>Mycobacteriaceae</taxon>
        <taxon>Mycolicibacterium</taxon>
    </lineage>
</organism>
<dbReference type="AlphaFoldDB" id="A0A7I9WS07"/>
<dbReference type="Proteomes" id="UP000465241">
    <property type="component" value="Unassembled WGS sequence"/>
</dbReference>
<accession>A0A7I9WS07</accession>
<dbReference type="EMBL" id="BLKT01000003">
    <property type="protein sequence ID" value="GFG60076.1"/>
    <property type="molecule type" value="Genomic_DNA"/>
</dbReference>
<protein>
    <submittedName>
        <fullName evidence="1">Uncharacterized protein</fullName>
    </submittedName>
</protein>
<evidence type="ECO:0000313" key="2">
    <source>
        <dbReference type="Proteomes" id="UP000465241"/>
    </source>
</evidence>
<proteinExistence type="predicted"/>
<sequence>MSGSFGTVSTPAALMTNRAMISPLSVCSRHTAASASNCAPVTVVANRIRVRRPYFLTQWSA</sequence>
<gene>
    <name evidence="1" type="ORF">MMUR_42120</name>
</gene>
<keyword evidence="2" id="KW-1185">Reference proteome</keyword>
<evidence type="ECO:0000313" key="1">
    <source>
        <dbReference type="EMBL" id="GFG60076.1"/>
    </source>
</evidence>
<name>A0A7I9WS07_9MYCO</name>
<reference evidence="1 2" key="1">
    <citation type="journal article" date="2019" name="Emerg. Microbes Infect.">
        <title>Comprehensive subspecies identification of 175 nontuberculous mycobacteria species based on 7547 genomic profiles.</title>
        <authorList>
            <person name="Matsumoto Y."/>
            <person name="Kinjo T."/>
            <person name="Motooka D."/>
            <person name="Nabeya D."/>
            <person name="Jung N."/>
            <person name="Uechi K."/>
            <person name="Horii T."/>
            <person name="Iida T."/>
            <person name="Fujita J."/>
            <person name="Nakamura S."/>
        </authorList>
    </citation>
    <scope>NUCLEOTIDE SEQUENCE [LARGE SCALE GENOMIC DNA]</scope>
    <source>
        <strain evidence="1 2">JCM 13392</strain>
    </source>
</reference>